<dbReference type="Pfam" id="PF00735">
    <property type="entry name" value="Septin"/>
    <property type="match status" value="1"/>
</dbReference>
<evidence type="ECO:0000256" key="1">
    <source>
        <dbReference type="RuleBase" id="RU004560"/>
    </source>
</evidence>
<dbReference type="Proteomes" id="UP000565441">
    <property type="component" value="Unassembled WGS sequence"/>
</dbReference>
<protein>
    <recommendedName>
        <fullName evidence="3">Septin-type G domain-containing protein</fullName>
    </recommendedName>
</protein>
<gene>
    <name evidence="4" type="ORF">D9615_001485</name>
</gene>
<dbReference type="AlphaFoldDB" id="A0A8H5HK92"/>
<dbReference type="OrthoDB" id="14446at2759"/>
<evidence type="ECO:0000259" key="3">
    <source>
        <dbReference type="Pfam" id="PF00735"/>
    </source>
</evidence>
<evidence type="ECO:0000256" key="2">
    <source>
        <dbReference type="SAM" id="MobiDB-lite"/>
    </source>
</evidence>
<proteinExistence type="inferred from homology"/>
<dbReference type="InterPro" id="IPR030379">
    <property type="entry name" value="G_SEPTIN_dom"/>
</dbReference>
<feature type="region of interest" description="Disordered" evidence="2">
    <location>
        <begin position="1"/>
        <end position="21"/>
    </location>
</feature>
<dbReference type="EMBL" id="JAACJP010000004">
    <property type="protein sequence ID" value="KAF5384899.1"/>
    <property type="molecule type" value="Genomic_DNA"/>
</dbReference>
<comment type="similarity">
    <text evidence="1">Belongs to the TRAFAC class TrmE-Era-EngA-EngB-Septin-like GTPase superfamily. Septin GTPase family.</text>
</comment>
<evidence type="ECO:0000313" key="5">
    <source>
        <dbReference type="Proteomes" id="UP000565441"/>
    </source>
</evidence>
<evidence type="ECO:0000313" key="4">
    <source>
        <dbReference type="EMBL" id="KAF5384899.1"/>
    </source>
</evidence>
<dbReference type="CDD" id="cd00882">
    <property type="entry name" value="Ras_like_GTPase"/>
    <property type="match status" value="1"/>
</dbReference>
<comment type="caution">
    <text evidence="4">The sequence shown here is derived from an EMBL/GenBank/DDBJ whole genome shotgun (WGS) entry which is preliminary data.</text>
</comment>
<keyword evidence="1" id="KW-0342">GTP-binding</keyword>
<dbReference type="InterPro" id="IPR027417">
    <property type="entry name" value="P-loop_NTPase"/>
</dbReference>
<feature type="domain" description="Septin-type G" evidence="3">
    <location>
        <begin position="34"/>
        <end position="130"/>
    </location>
</feature>
<sequence length="321" mass="36647">MKSPKAQESSPRKTWKGKSIMQKDDNIMLNARDTDIVIPVMGPTGVGKSTFLNTVIGDTKIEDGNTSAPVGHGLNSHTQKIEHFAIRHPRDPERRLVFVDTPGFDDTYIDDSEILRRIAVWLAKSYSDNMKLAGVVYLHEISQPRMMGAPRRNLEMFRELCGDKAVRNVVLATTKWGDVTGEVGEKREQQLRDKYWGHMLKLESKMFRFHLEEHSAWNIVNHILNNEAVDALLIQQELVEFQKIIPETKAGRALRATLIELLASQEEVAVKLKQSSDAQGDERLRQSLEETQTKIQTIIKQIRQLKVPLTRRILLFLSFKA</sequence>
<keyword evidence="5" id="KW-1185">Reference proteome</keyword>
<accession>A0A8H5HK92</accession>
<dbReference type="GO" id="GO:0005525">
    <property type="term" value="F:GTP binding"/>
    <property type="evidence" value="ECO:0007669"/>
    <property type="project" value="UniProtKB-KW"/>
</dbReference>
<dbReference type="Gene3D" id="3.40.50.300">
    <property type="entry name" value="P-loop containing nucleotide triphosphate hydrolases"/>
    <property type="match status" value="1"/>
</dbReference>
<reference evidence="4 5" key="1">
    <citation type="journal article" date="2020" name="ISME J.">
        <title>Uncovering the hidden diversity of litter-decomposition mechanisms in mushroom-forming fungi.</title>
        <authorList>
            <person name="Floudas D."/>
            <person name="Bentzer J."/>
            <person name="Ahren D."/>
            <person name="Johansson T."/>
            <person name="Persson P."/>
            <person name="Tunlid A."/>
        </authorList>
    </citation>
    <scope>NUCLEOTIDE SEQUENCE [LARGE SCALE GENOMIC DNA]</scope>
    <source>
        <strain evidence="4 5">CBS 661.87</strain>
    </source>
</reference>
<dbReference type="SUPFAM" id="SSF52540">
    <property type="entry name" value="P-loop containing nucleoside triphosphate hydrolases"/>
    <property type="match status" value="1"/>
</dbReference>
<organism evidence="4 5">
    <name type="scientific">Tricholomella constricta</name>
    <dbReference type="NCBI Taxonomy" id="117010"/>
    <lineage>
        <taxon>Eukaryota</taxon>
        <taxon>Fungi</taxon>
        <taxon>Dikarya</taxon>
        <taxon>Basidiomycota</taxon>
        <taxon>Agaricomycotina</taxon>
        <taxon>Agaricomycetes</taxon>
        <taxon>Agaricomycetidae</taxon>
        <taxon>Agaricales</taxon>
        <taxon>Tricholomatineae</taxon>
        <taxon>Lyophyllaceae</taxon>
        <taxon>Tricholomella</taxon>
    </lineage>
</organism>
<name>A0A8H5HK92_9AGAR</name>
<keyword evidence="1" id="KW-0547">Nucleotide-binding</keyword>